<comment type="similarity">
    <text evidence="1">Belongs to the LysR transcriptional regulatory family.</text>
</comment>
<feature type="domain" description="HTH lysR-type" evidence="5">
    <location>
        <begin position="2"/>
        <end position="58"/>
    </location>
</feature>
<dbReference type="InterPro" id="IPR058163">
    <property type="entry name" value="LysR-type_TF_proteobact-type"/>
</dbReference>
<evidence type="ECO:0000256" key="2">
    <source>
        <dbReference type="ARBA" id="ARBA00023015"/>
    </source>
</evidence>
<proteinExistence type="inferred from homology"/>
<dbReference type="InterPro" id="IPR036390">
    <property type="entry name" value="WH_DNA-bd_sf"/>
</dbReference>
<accession>A0ABT6CIG4</accession>
<evidence type="ECO:0000259" key="5">
    <source>
        <dbReference type="PROSITE" id="PS50931"/>
    </source>
</evidence>
<evidence type="ECO:0000256" key="1">
    <source>
        <dbReference type="ARBA" id="ARBA00009437"/>
    </source>
</evidence>
<dbReference type="SUPFAM" id="SSF53850">
    <property type="entry name" value="Periplasmic binding protein-like II"/>
    <property type="match status" value="1"/>
</dbReference>
<dbReference type="InterPro" id="IPR036388">
    <property type="entry name" value="WH-like_DNA-bd_sf"/>
</dbReference>
<dbReference type="Pfam" id="PF03466">
    <property type="entry name" value="LysR_substrate"/>
    <property type="match status" value="1"/>
</dbReference>
<evidence type="ECO:0000313" key="6">
    <source>
        <dbReference type="EMBL" id="MDF8333710.1"/>
    </source>
</evidence>
<dbReference type="InterPro" id="IPR000847">
    <property type="entry name" value="LysR_HTH_N"/>
</dbReference>
<evidence type="ECO:0000256" key="3">
    <source>
        <dbReference type="ARBA" id="ARBA00023125"/>
    </source>
</evidence>
<evidence type="ECO:0000256" key="4">
    <source>
        <dbReference type="ARBA" id="ARBA00023163"/>
    </source>
</evidence>
<keyword evidence="4" id="KW-0804">Transcription</keyword>
<gene>
    <name evidence="6" type="ORF">POM99_10905</name>
</gene>
<dbReference type="PANTHER" id="PTHR30537:SF79">
    <property type="entry name" value="TRANSCRIPTIONAL REGULATOR-RELATED"/>
    <property type="match status" value="1"/>
</dbReference>
<dbReference type="Gene3D" id="1.10.10.10">
    <property type="entry name" value="Winged helix-like DNA-binding domain superfamily/Winged helix DNA-binding domain"/>
    <property type="match status" value="1"/>
</dbReference>
<dbReference type="Gene3D" id="3.40.190.10">
    <property type="entry name" value="Periplasmic binding protein-like II"/>
    <property type="match status" value="2"/>
</dbReference>
<dbReference type="PANTHER" id="PTHR30537">
    <property type="entry name" value="HTH-TYPE TRANSCRIPTIONAL REGULATOR"/>
    <property type="match status" value="1"/>
</dbReference>
<dbReference type="Pfam" id="PF00126">
    <property type="entry name" value="HTH_1"/>
    <property type="match status" value="1"/>
</dbReference>
<dbReference type="PROSITE" id="PS50931">
    <property type="entry name" value="HTH_LYSR"/>
    <property type="match status" value="1"/>
</dbReference>
<keyword evidence="2" id="KW-0805">Transcription regulation</keyword>
<keyword evidence="7" id="KW-1185">Reference proteome</keyword>
<evidence type="ECO:0000313" key="7">
    <source>
        <dbReference type="Proteomes" id="UP001222770"/>
    </source>
</evidence>
<protein>
    <submittedName>
        <fullName evidence="6">LysR substrate-binding domain-containing protein</fullName>
    </submittedName>
</protein>
<sequence>MPNLAWLRAFEAYGRTGGIRRAAALIGIDHSAVSRHLKALENLVGVNLIDASAPGGLTEAGLHYYHTVSDALSAIEAETTRLRKARRDRLTLWCVPGLAVRWMLPRLRGFTDTFPDIALELRPSDAPPDPRDAEVDGDVRYYRDGGAAAAMVRSNELARPSVFPVCSPGYLATLPPLASAGDLLGARLLHEESDIEWRDWLAGQGISLPGDALPGPRLWHAHLVLDECRNGRGIALTNAFLLGDDLASGRLVRVEPQAKPFNEVSLGAYFLTMRAERWSERPVALFRQWLKAAMTSDLGGDF</sequence>
<dbReference type="Proteomes" id="UP001222770">
    <property type="component" value="Unassembled WGS sequence"/>
</dbReference>
<name>A0ABT6CIG4_9SPHN</name>
<dbReference type="RefSeq" id="WP_277277672.1">
    <property type="nucleotide sequence ID" value="NZ_JAROCY010000009.1"/>
</dbReference>
<reference evidence="6 7" key="1">
    <citation type="submission" date="2023-03" db="EMBL/GenBank/DDBJ databases">
        <title>Novosphingobium cyanobacteriorum sp. nov., isolated from a eutrophic reservoir during the Microcystis bloom period.</title>
        <authorList>
            <person name="Kang M."/>
            <person name="Le V."/>
            <person name="Ko S.-R."/>
            <person name="Lee S.-A."/>
            <person name="Ahn C.-Y."/>
        </authorList>
    </citation>
    <scope>NUCLEOTIDE SEQUENCE [LARGE SCALE GENOMIC DNA]</scope>
    <source>
        <strain evidence="6 7">HBC54</strain>
    </source>
</reference>
<dbReference type="InterPro" id="IPR005119">
    <property type="entry name" value="LysR_subst-bd"/>
</dbReference>
<dbReference type="CDD" id="cd08432">
    <property type="entry name" value="PBP2_GcdR_TrpI_HvrB_AmpR_like"/>
    <property type="match status" value="1"/>
</dbReference>
<dbReference type="EMBL" id="JAROCY010000009">
    <property type="protein sequence ID" value="MDF8333710.1"/>
    <property type="molecule type" value="Genomic_DNA"/>
</dbReference>
<comment type="caution">
    <text evidence="6">The sequence shown here is derived from an EMBL/GenBank/DDBJ whole genome shotgun (WGS) entry which is preliminary data.</text>
</comment>
<dbReference type="SUPFAM" id="SSF46785">
    <property type="entry name" value="Winged helix' DNA-binding domain"/>
    <property type="match status" value="1"/>
</dbReference>
<organism evidence="6 7">
    <name type="scientific">Novosphingobium cyanobacteriorum</name>
    <dbReference type="NCBI Taxonomy" id="3024215"/>
    <lineage>
        <taxon>Bacteria</taxon>
        <taxon>Pseudomonadati</taxon>
        <taxon>Pseudomonadota</taxon>
        <taxon>Alphaproteobacteria</taxon>
        <taxon>Sphingomonadales</taxon>
        <taxon>Sphingomonadaceae</taxon>
        <taxon>Novosphingobium</taxon>
    </lineage>
</organism>
<keyword evidence="3" id="KW-0238">DNA-binding</keyword>